<dbReference type="PANTHER" id="PTHR43527:SF1">
    <property type="entry name" value="L-THREONINE KINASE"/>
    <property type="match status" value="1"/>
</dbReference>
<gene>
    <name evidence="6" type="ORF">HZY91_03290</name>
</gene>
<evidence type="ECO:0000256" key="1">
    <source>
        <dbReference type="ARBA" id="ARBA00022679"/>
    </source>
</evidence>
<evidence type="ECO:0000256" key="3">
    <source>
        <dbReference type="ARBA" id="ARBA00022777"/>
    </source>
</evidence>
<keyword evidence="2" id="KW-0547">Nucleotide-binding</keyword>
<proteinExistence type="predicted"/>
<evidence type="ECO:0000313" key="6">
    <source>
        <dbReference type="EMBL" id="MBG9985916.1"/>
    </source>
</evidence>
<reference evidence="6 7" key="1">
    <citation type="submission" date="2020-07" db="EMBL/GenBank/DDBJ databases">
        <title>Facklamia lactis sp. nov., isolated from raw milk.</title>
        <authorList>
            <person name="Doll E.V."/>
            <person name="Huptas C."/>
            <person name="Staib L."/>
            <person name="Wenning M."/>
            <person name="Scherer S."/>
        </authorList>
    </citation>
    <scope>NUCLEOTIDE SEQUENCE [LARGE SCALE GENOMIC DNA]</scope>
    <source>
        <strain evidence="6 7">DSM 111018</strain>
    </source>
</reference>
<dbReference type="InterPro" id="IPR014721">
    <property type="entry name" value="Ribsml_uS5_D2-typ_fold_subgr"/>
</dbReference>
<evidence type="ECO:0000259" key="5">
    <source>
        <dbReference type="Pfam" id="PF00288"/>
    </source>
</evidence>
<keyword evidence="4" id="KW-0067">ATP-binding</keyword>
<accession>A0ABS0LP27</accession>
<feature type="domain" description="GHMP kinase N-terminal" evidence="5">
    <location>
        <begin position="62"/>
        <end position="130"/>
    </location>
</feature>
<dbReference type="InterPro" id="IPR020568">
    <property type="entry name" value="Ribosomal_Su5_D2-typ_SF"/>
</dbReference>
<dbReference type="EMBL" id="JACBXQ010000002">
    <property type="protein sequence ID" value="MBG9985916.1"/>
    <property type="molecule type" value="Genomic_DNA"/>
</dbReference>
<dbReference type="InterPro" id="IPR006204">
    <property type="entry name" value="GHMP_kinase_N_dom"/>
</dbReference>
<evidence type="ECO:0000313" key="7">
    <source>
        <dbReference type="Proteomes" id="UP000721415"/>
    </source>
</evidence>
<sequence length="302" mass="33948">MMNREKVFLKCKTPASCGEIVEGAIGTKAFLSAYPINCYSHITISKSSNGTRTPLPSKCQNLLKILSKEWGIPYQEIENLMIEIDSQIPVGKGMGSSTADLSGLAKSIACWFGLEVSDETIFQLCIQVEPTDNIIFNHLTLVDFLSGEIYGKYQAYPQFDLLCLESTEIISTVSYYQSSIYQQWMKDNYLKYQHLYDDYSQILSGPLRLSDLGELAIQSAKLNQHLRAKPLFKEILSIRKTKGIKGINIAHSGSVIAIWYDPALQTSLSLTKMLKEIDGLTDTYQINHYKTVKGGSEIKWIE</sequence>
<comment type="caution">
    <text evidence="6">The sequence shown here is derived from an EMBL/GenBank/DDBJ whole genome shotgun (WGS) entry which is preliminary data.</text>
</comment>
<evidence type="ECO:0000256" key="4">
    <source>
        <dbReference type="ARBA" id="ARBA00022840"/>
    </source>
</evidence>
<dbReference type="Pfam" id="PF00288">
    <property type="entry name" value="GHMP_kinases_N"/>
    <property type="match status" value="1"/>
</dbReference>
<name>A0ABS0LP27_9LACT</name>
<dbReference type="Gene3D" id="3.30.230.10">
    <property type="match status" value="1"/>
</dbReference>
<dbReference type="RefSeq" id="WP_197114758.1">
    <property type="nucleotide sequence ID" value="NZ_JACBXQ010000002.1"/>
</dbReference>
<dbReference type="Proteomes" id="UP000721415">
    <property type="component" value="Unassembled WGS sequence"/>
</dbReference>
<dbReference type="PANTHER" id="PTHR43527">
    <property type="entry name" value="4-DIPHOSPHOCYTIDYL-2-C-METHYL-D-ERYTHRITOL KINASE, CHLOROPLASTIC"/>
    <property type="match status" value="1"/>
</dbReference>
<organism evidence="6 7">
    <name type="scientific">Facklamia lactis</name>
    <dbReference type="NCBI Taxonomy" id="2749967"/>
    <lineage>
        <taxon>Bacteria</taxon>
        <taxon>Bacillati</taxon>
        <taxon>Bacillota</taxon>
        <taxon>Bacilli</taxon>
        <taxon>Lactobacillales</taxon>
        <taxon>Aerococcaceae</taxon>
        <taxon>Facklamia</taxon>
    </lineage>
</organism>
<protein>
    <recommendedName>
        <fullName evidence="5">GHMP kinase N-terminal domain-containing protein</fullName>
    </recommendedName>
</protein>
<dbReference type="SUPFAM" id="SSF54211">
    <property type="entry name" value="Ribosomal protein S5 domain 2-like"/>
    <property type="match status" value="1"/>
</dbReference>
<keyword evidence="3" id="KW-0418">Kinase</keyword>
<evidence type="ECO:0000256" key="2">
    <source>
        <dbReference type="ARBA" id="ARBA00022741"/>
    </source>
</evidence>
<keyword evidence="7" id="KW-1185">Reference proteome</keyword>
<keyword evidence="1" id="KW-0808">Transferase</keyword>